<evidence type="ECO:0000313" key="13">
    <source>
        <dbReference type="Proteomes" id="UP001596111"/>
    </source>
</evidence>
<evidence type="ECO:0000259" key="11">
    <source>
        <dbReference type="Pfam" id="PF02463"/>
    </source>
</evidence>
<dbReference type="InterPro" id="IPR003395">
    <property type="entry name" value="RecF/RecN/SMC_N"/>
</dbReference>
<accession>A0ABW0T2T8</accession>
<evidence type="ECO:0000256" key="9">
    <source>
        <dbReference type="PIRNR" id="PIRNR003128"/>
    </source>
</evidence>
<dbReference type="Gene3D" id="3.40.50.300">
    <property type="entry name" value="P-loop containing nucleotide triphosphate hydrolases"/>
    <property type="match status" value="2"/>
</dbReference>
<dbReference type="Proteomes" id="UP001596111">
    <property type="component" value="Unassembled WGS sequence"/>
</dbReference>
<comment type="similarity">
    <text evidence="2 9">Belongs to the RecN family.</text>
</comment>
<dbReference type="CDD" id="cd03241">
    <property type="entry name" value="ABC_RecN"/>
    <property type="match status" value="2"/>
</dbReference>
<evidence type="ECO:0000313" key="12">
    <source>
        <dbReference type="EMBL" id="MFC5582906.1"/>
    </source>
</evidence>
<feature type="coiled-coil region" evidence="10">
    <location>
        <begin position="318"/>
        <end position="362"/>
    </location>
</feature>
<dbReference type="PANTHER" id="PTHR11059">
    <property type="entry name" value="DNA REPAIR PROTEIN RECN"/>
    <property type="match status" value="1"/>
</dbReference>
<gene>
    <name evidence="12" type="primary">recN</name>
    <name evidence="12" type="ORF">ACFPPB_17460</name>
</gene>
<keyword evidence="10" id="KW-0175">Coiled coil</keyword>
<evidence type="ECO:0000256" key="4">
    <source>
        <dbReference type="ARBA" id="ARBA00022741"/>
    </source>
</evidence>
<comment type="function">
    <text evidence="1 9">May be involved in recombinational repair of damaged DNA.</text>
</comment>
<dbReference type="Pfam" id="PF02463">
    <property type="entry name" value="SMC_N"/>
    <property type="match status" value="1"/>
</dbReference>
<evidence type="ECO:0000256" key="10">
    <source>
        <dbReference type="SAM" id="Coils"/>
    </source>
</evidence>
<evidence type="ECO:0000256" key="6">
    <source>
        <dbReference type="ARBA" id="ARBA00022840"/>
    </source>
</evidence>
<organism evidence="12 13">
    <name type="scientific">Rhodanobacter terrae</name>
    <dbReference type="NCBI Taxonomy" id="418647"/>
    <lineage>
        <taxon>Bacteria</taxon>
        <taxon>Pseudomonadati</taxon>
        <taxon>Pseudomonadota</taxon>
        <taxon>Gammaproteobacteria</taxon>
        <taxon>Lysobacterales</taxon>
        <taxon>Rhodanobacteraceae</taxon>
        <taxon>Rhodanobacter</taxon>
    </lineage>
</organism>
<dbReference type="RefSeq" id="WP_377329437.1">
    <property type="nucleotide sequence ID" value="NZ_JBHSNG010000027.1"/>
</dbReference>
<evidence type="ECO:0000256" key="1">
    <source>
        <dbReference type="ARBA" id="ARBA00003618"/>
    </source>
</evidence>
<protein>
    <recommendedName>
        <fullName evidence="3 9">DNA repair protein RecN</fullName>
    </recommendedName>
    <alternativeName>
        <fullName evidence="8 9">Recombination protein N</fullName>
    </alternativeName>
</protein>
<feature type="domain" description="RecF/RecN/SMC N-terminal" evidence="11">
    <location>
        <begin position="2"/>
        <end position="511"/>
    </location>
</feature>
<evidence type="ECO:0000256" key="2">
    <source>
        <dbReference type="ARBA" id="ARBA00009441"/>
    </source>
</evidence>
<name>A0ABW0T2T8_9GAMM</name>
<keyword evidence="13" id="KW-1185">Reference proteome</keyword>
<dbReference type="NCBIfam" id="TIGR00634">
    <property type="entry name" value="recN"/>
    <property type="match status" value="1"/>
</dbReference>
<reference evidence="13" key="1">
    <citation type="journal article" date="2019" name="Int. J. Syst. Evol. Microbiol.">
        <title>The Global Catalogue of Microorganisms (GCM) 10K type strain sequencing project: providing services to taxonomists for standard genome sequencing and annotation.</title>
        <authorList>
            <consortium name="The Broad Institute Genomics Platform"/>
            <consortium name="The Broad Institute Genome Sequencing Center for Infectious Disease"/>
            <person name="Wu L."/>
            <person name="Ma J."/>
        </authorList>
    </citation>
    <scope>NUCLEOTIDE SEQUENCE [LARGE SCALE GENOMIC DNA]</scope>
    <source>
        <strain evidence="13">CGMCC 1.13587</strain>
    </source>
</reference>
<dbReference type="PIRSF" id="PIRSF003128">
    <property type="entry name" value="RecN"/>
    <property type="match status" value="1"/>
</dbReference>
<evidence type="ECO:0000256" key="3">
    <source>
        <dbReference type="ARBA" id="ARBA00021315"/>
    </source>
</evidence>
<keyword evidence="4" id="KW-0547">Nucleotide-binding</keyword>
<proteinExistence type="inferred from homology"/>
<dbReference type="PANTHER" id="PTHR11059:SF0">
    <property type="entry name" value="DNA REPAIR PROTEIN RECN"/>
    <property type="match status" value="1"/>
</dbReference>
<comment type="caution">
    <text evidence="12">The sequence shown here is derived from an EMBL/GenBank/DDBJ whole genome shotgun (WGS) entry which is preliminary data.</text>
</comment>
<evidence type="ECO:0000256" key="8">
    <source>
        <dbReference type="ARBA" id="ARBA00033408"/>
    </source>
</evidence>
<dbReference type="InterPro" id="IPR004604">
    <property type="entry name" value="DNA_recomb/repair_RecN"/>
</dbReference>
<evidence type="ECO:0000256" key="5">
    <source>
        <dbReference type="ARBA" id="ARBA00022763"/>
    </source>
</evidence>
<evidence type="ECO:0000256" key="7">
    <source>
        <dbReference type="ARBA" id="ARBA00023204"/>
    </source>
</evidence>
<dbReference type="NCBIfam" id="NF008121">
    <property type="entry name" value="PRK10869.1"/>
    <property type="match status" value="1"/>
</dbReference>
<keyword evidence="5 9" id="KW-0227">DNA damage</keyword>
<keyword evidence="7 9" id="KW-0234">DNA repair</keyword>
<dbReference type="SUPFAM" id="SSF52540">
    <property type="entry name" value="P-loop containing nucleoside triphosphate hydrolases"/>
    <property type="match status" value="2"/>
</dbReference>
<dbReference type="EMBL" id="JBHSNG010000027">
    <property type="protein sequence ID" value="MFC5582906.1"/>
    <property type="molecule type" value="Genomic_DNA"/>
</dbReference>
<dbReference type="InterPro" id="IPR027417">
    <property type="entry name" value="P-loop_NTPase"/>
</dbReference>
<sequence>MLTSLYVRHFAVVEAAEIAFGPGLTVVSGETGAGKSLLVDALMLLAGARADSGMVRAGSDRAELAAEFDVAELPEARDWLQREELDEDGGCQLRRVIRTEGSSKAWINGRPANARQLGELASLLVEIHGQHEHQALLSRSHQLALLDAYAGHDALLAQVRDGALQWRELGARMRKLSGGEDRDQRIDLLRHELGELEKWALPAAELDELEASHRRLANAGRLAEGSAGVVELLDGDSEFALRRALGRAHAELGKLAALDDRLAPLLELLDNASIELGEAADGLGRYAQDVDLDPERFAEVDSHLAHLHELSRRHRLPVAELHDKLATLRIELGDLEGAGDALEQLAAQRQRLQHDYTLAAAQLSQARAMAATRLSEEVSVLMAELGMAGGLLRIELEAAVGEEPDPQGQERCELLVSANPGQPPRPLRKVASGGELARISLAIEVATLGNDTVGSMIFDEVDSGIGGAVAEVVGQKLRALGAQRQVLCVTHLPQVAAQGHAHLRVSKHSDGDSTRTQIEKLDAGGRRDELARMLGGVEITRETRAHAKQMLERAQTA</sequence>
<keyword evidence="6" id="KW-0067">ATP-binding</keyword>